<keyword evidence="2" id="KW-0067">ATP-binding</keyword>
<evidence type="ECO:0000256" key="2">
    <source>
        <dbReference type="ARBA" id="ARBA00022840"/>
    </source>
</evidence>
<dbReference type="OrthoDB" id="3789372at2759"/>
<dbReference type="Proteomes" id="UP000631114">
    <property type="component" value="Unassembled WGS sequence"/>
</dbReference>
<dbReference type="Gene3D" id="3.30.420.40">
    <property type="match status" value="1"/>
</dbReference>
<protein>
    <submittedName>
        <fullName evidence="3">Uncharacterized protein</fullName>
    </submittedName>
</protein>
<dbReference type="Pfam" id="PF00012">
    <property type="entry name" value="HSP70"/>
    <property type="match status" value="1"/>
</dbReference>
<dbReference type="AlphaFoldDB" id="A0A835HKN5"/>
<keyword evidence="1" id="KW-0547">Nucleotide-binding</keyword>
<dbReference type="GO" id="GO:0005524">
    <property type="term" value="F:ATP binding"/>
    <property type="evidence" value="ECO:0007669"/>
    <property type="project" value="UniProtKB-KW"/>
</dbReference>
<reference evidence="3 4" key="1">
    <citation type="submission" date="2020-10" db="EMBL/GenBank/DDBJ databases">
        <title>The Coptis chinensis genome and diversification of protoberbering-type alkaloids.</title>
        <authorList>
            <person name="Wang B."/>
            <person name="Shu S."/>
            <person name="Song C."/>
            <person name="Liu Y."/>
        </authorList>
    </citation>
    <scope>NUCLEOTIDE SEQUENCE [LARGE SCALE GENOMIC DNA]</scope>
    <source>
        <strain evidence="3">HL-2020</strain>
        <tissue evidence="3">Leaf</tissue>
    </source>
</reference>
<dbReference type="EMBL" id="JADFTS010000006">
    <property type="protein sequence ID" value="KAF9600077.1"/>
    <property type="molecule type" value="Genomic_DNA"/>
</dbReference>
<proteinExistence type="predicted"/>
<evidence type="ECO:0000313" key="3">
    <source>
        <dbReference type="EMBL" id="KAF9600077.1"/>
    </source>
</evidence>
<dbReference type="SUPFAM" id="SSF53067">
    <property type="entry name" value="Actin-like ATPase domain"/>
    <property type="match status" value="1"/>
</dbReference>
<evidence type="ECO:0000256" key="1">
    <source>
        <dbReference type="ARBA" id="ARBA00022741"/>
    </source>
</evidence>
<organism evidence="3 4">
    <name type="scientific">Coptis chinensis</name>
    <dbReference type="NCBI Taxonomy" id="261450"/>
    <lineage>
        <taxon>Eukaryota</taxon>
        <taxon>Viridiplantae</taxon>
        <taxon>Streptophyta</taxon>
        <taxon>Embryophyta</taxon>
        <taxon>Tracheophyta</taxon>
        <taxon>Spermatophyta</taxon>
        <taxon>Magnoliopsida</taxon>
        <taxon>Ranunculales</taxon>
        <taxon>Ranunculaceae</taxon>
        <taxon>Coptidoideae</taxon>
        <taxon>Coptis</taxon>
    </lineage>
</organism>
<dbReference type="InterPro" id="IPR013126">
    <property type="entry name" value="Hsp_70_fam"/>
</dbReference>
<keyword evidence="4" id="KW-1185">Reference proteome</keyword>
<dbReference type="GO" id="GO:0140662">
    <property type="term" value="F:ATP-dependent protein folding chaperone"/>
    <property type="evidence" value="ECO:0007669"/>
    <property type="project" value="InterPro"/>
</dbReference>
<comment type="caution">
    <text evidence="3">The sequence shown here is derived from an EMBL/GenBank/DDBJ whole genome shotgun (WGS) entry which is preliminary data.</text>
</comment>
<name>A0A835HKN5_9MAGN</name>
<dbReference type="InterPro" id="IPR043129">
    <property type="entry name" value="ATPase_NBD"/>
</dbReference>
<sequence>MLRGVAPVPPRKDPSWLSFYAAKKGTCIGIYVGTTNSCVCVYKNGHPEILKQYGSVKTMPSYRKFYNS</sequence>
<gene>
    <name evidence="3" type="ORF">IFM89_002550</name>
</gene>
<evidence type="ECO:0000313" key="4">
    <source>
        <dbReference type="Proteomes" id="UP000631114"/>
    </source>
</evidence>
<accession>A0A835HKN5</accession>